<gene>
    <name evidence="1" type="ORF">NRB20_23910</name>
</gene>
<reference evidence="1 2" key="1">
    <citation type="submission" date="2019-10" db="EMBL/GenBank/DDBJ databases">
        <title>Nocardia macrotermitis sp. nov. and Nocardia aurantia sp. nov., isolated from the gut of fungus growing-termite Macrotermes natalensis.</title>
        <authorList>
            <person name="Benndorf R."/>
            <person name="Schwitalla J."/>
            <person name="Martin K."/>
            <person name="De Beer W."/>
            <person name="Kaster A.-K."/>
            <person name="Vollmers J."/>
            <person name="Poulsen M."/>
            <person name="Beemelmanns C."/>
        </authorList>
    </citation>
    <scope>NUCLEOTIDE SEQUENCE [LARGE SCALE GENOMIC DNA]</scope>
    <source>
        <strain evidence="1 2">RB20</strain>
    </source>
</reference>
<keyword evidence="2" id="KW-1185">Reference proteome</keyword>
<evidence type="ECO:0000313" key="1">
    <source>
        <dbReference type="EMBL" id="MQY19306.1"/>
    </source>
</evidence>
<dbReference type="AlphaFoldDB" id="A0A7K0D0Q1"/>
<sequence length="68" mass="7398">MVGNAIVMARGTHTITYEIQCEMSTIHRDTVGEFGGSTHHSWLPAETSSRSPDVSGPYFRCAARICAV</sequence>
<dbReference type="Proteomes" id="UP000438448">
    <property type="component" value="Unassembled WGS sequence"/>
</dbReference>
<accession>A0A7K0D0Q1</accession>
<protein>
    <submittedName>
        <fullName evidence="1">Uncharacterized protein</fullName>
    </submittedName>
</protein>
<organism evidence="1 2">
    <name type="scientific">Nocardia macrotermitis</name>
    <dbReference type="NCBI Taxonomy" id="2585198"/>
    <lineage>
        <taxon>Bacteria</taxon>
        <taxon>Bacillati</taxon>
        <taxon>Actinomycetota</taxon>
        <taxon>Actinomycetes</taxon>
        <taxon>Mycobacteriales</taxon>
        <taxon>Nocardiaceae</taxon>
        <taxon>Nocardia</taxon>
    </lineage>
</organism>
<dbReference type="EMBL" id="WEGK01000004">
    <property type="protein sequence ID" value="MQY19306.1"/>
    <property type="molecule type" value="Genomic_DNA"/>
</dbReference>
<name>A0A7K0D0Q1_9NOCA</name>
<evidence type="ECO:0000313" key="2">
    <source>
        <dbReference type="Proteomes" id="UP000438448"/>
    </source>
</evidence>
<comment type="caution">
    <text evidence="1">The sequence shown here is derived from an EMBL/GenBank/DDBJ whole genome shotgun (WGS) entry which is preliminary data.</text>
</comment>
<proteinExistence type="predicted"/>